<dbReference type="AlphaFoldDB" id="A0A0E9W1B8"/>
<evidence type="ECO:0000313" key="1">
    <source>
        <dbReference type="EMBL" id="JAH84167.1"/>
    </source>
</evidence>
<reference evidence="1" key="2">
    <citation type="journal article" date="2015" name="Fish Shellfish Immunol.">
        <title>Early steps in the European eel (Anguilla anguilla)-Vibrio vulnificus interaction in the gills: Role of the RtxA13 toxin.</title>
        <authorList>
            <person name="Callol A."/>
            <person name="Pajuelo D."/>
            <person name="Ebbesson L."/>
            <person name="Teles M."/>
            <person name="MacKenzie S."/>
            <person name="Amaro C."/>
        </authorList>
    </citation>
    <scope>NUCLEOTIDE SEQUENCE</scope>
</reference>
<reference evidence="1" key="1">
    <citation type="submission" date="2014-11" db="EMBL/GenBank/DDBJ databases">
        <authorList>
            <person name="Amaro Gonzalez C."/>
        </authorList>
    </citation>
    <scope>NUCLEOTIDE SEQUENCE</scope>
</reference>
<protein>
    <submittedName>
        <fullName evidence="1">Uncharacterized protein</fullName>
    </submittedName>
</protein>
<sequence length="22" mass="2658">MRAIPSPQTHLSQDLFCLWLWD</sequence>
<accession>A0A0E9W1B8</accession>
<dbReference type="EMBL" id="GBXM01024410">
    <property type="protein sequence ID" value="JAH84167.1"/>
    <property type="molecule type" value="Transcribed_RNA"/>
</dbReference>
<organism evidence="1">
    <name type="scientific">Anguilla anguilla</name>
    <name type="common">European freshwater eel</name>
    <name type="synonym">Muraena anguilla</name>
    <dbReference type="NCBI Taxonomy" id="7936"/>
    <lineage>
        <taxon>Eukaryota</taxon>
        <taxon>Metazoa</taxon>
        <taxon>Chordata</taxon>
        <taxon>Craniata</taxon>
        <taxon>Vertebrata</taxon>
        <taxon>Euteleostomi</taxon>
        <taxon>Actinopterygii</taxon>
        <taxon>Neopterygii</taxon>
        <taxon>Teleostei</taxon>
        <taxon>Anguilliformes</taxon>
        <taxon>Anguillidae</taxon>
        <taxon>Anguilla</taxon>
    </lineage>
</organism>
<name>A0A0E9W1B8_ANGAN</name>
<proteinExistence type="predicted"/>